<protein>
    <submittedName>
        <fullName evidence="2">Uncharacterized protein</fullName>
    </submittedName>
</protein>
<gene>
    <name evidence="2" type="ORF">C1SCF055_LOCUS22072</name>
</gene>
<name>A0A9P1CNE5_9DINO</name>
<organism evidence="2">
    <name type="scientific">Cladocopium goreaui</name>
    <dbReference type="NCBI Taxonomy" id="2562237"/>
    <lineage>
        <taxon>Eukaryota</taxon>
        <taxon>Sar</taxon>
        <taxon>Alveolata</taxon>
        <taxon>Dinophyceae</taxon>
        <taxon>Suessiales</taxon>
        <taxon>Symbiodiniaceae</taxon>
        <taxon>Cladocopium</taxon>
    </lineage>
</organism>
<comment type="caution">
    <text evidence="2">The sequence shown here is derived from an EMBL/GenBank/DDBJ whole genome shotgun (WGS) entry which is preliminary data.</text>
</comment>
<feature type="coiled-coil region" evidence="1">
    <location>
        <begin position="36"/>
        <end position="91"/>
    </location>
</feature>
<keyword evidence="1" id="KW-0175">Coiled coil</keyword>
<reference evidence="2" key="1">
    <citation type="submission" date="2022-10" db="EMBL/GenBank/DDBJ databases">
        <authorList>
            <person name="Chen Y."/>
            <person name="Dougan E. K."/>
            <person name="Chan C."/>
            <person name="Rhodes N."/>
            <person name="Thang M."/>
        </authorList>
    </citation>
    <scope>NUCLEOTIDE SEQUENCE</scope>
</reference>
<proteinExistence type="predicted"/>
<evidence type="ECO:0000313" key="2">
    <source>
        <dbReference type="EMBL" id="CAI3995522.1"/>
    </source>
</evidence>
<accession>A0A9P1CNE5</accession>
<sequence length="248" mass="28338">MECRDAMPRPVLTKLRTLLEEIQNQDDAAPKSKSRKRKALEELNVLEAHMEGQKEAKRAYKETKKAYEETKKALEKTIGLLEQENRNYVVQLAQHQSVSQTRPILEVGLQHYNQNRGRNTSYTKASHDFENETIFEPSGSLQPWARETCEKFEKHLHCKIMPGSREFHEALWDLYKDLSRRHHSTGGFTTGVGLVIQTPSPVQTGAVVLLMCALRLKGYLLNIQIRAEVEGKAVIITKKGKLKVDQFG</sequence>
<dbReference type="Proteomes" id="UP001152797">
    <property type="component" value="Unassembled WGS sequence"/>
</dbReference>
<evidence type="ECO:0000313" key="3">
    <source>
        <dbReference type="EMBL" id="CAL1148897.1"/>
    </source>
</evidence>
<reference evidence="3" key="2">
    <citation type="submission" date="2024-04" db="EMBL/GenBank/DDBJ databases">
        <authorList>
            <person name="Chen Y."/>
            <person name="Shah S."/>
            <person name="Dougan E. K."/>
            <person name="Thang M."/>
            <person name="Chan C."/>
        </authorList>
    </citation>
    <scope>NUCLEOTIDE SEQUENCE [LARGE SCALE GENOMIC DNA]</scope>
</reference>
<dbReference type="EMBL" id="CAMXCT010002084">
    <property type="protein sequence ID" value="CAI3995522.1"/>
    <property type="molecule type" value="Genomic_DNA"/>
</dbReference>
<dbReference type="EMBL" id="CAMXCT030002084">
    <property type="protein sequence ID" value="CAL4782834.1"/>
    <property type="molecule type" value="Genomic_DNA"/>
</dbReference>
<keyword evidence="4" id="KW-1185">Reference proteome</keyword>
<dbReference type="AlphaFoldDB" id="A0A9P1CNE5"/>
<evidence type="ECO:0000313" key="4">
    <source>
        <dbReference type="Proteomes" id="UP001152797"/>
    </source>
</evidence>
<evidence type="ECO:0000256" key="1">
    <source>
        <dbReference type="SAM" id="Coils"/>
    </source>
</evidence>
<dbReference type="EMBL" id="CAMXCT020002084">
    <property type="protein sequence ID" value="CAL1148897.1"/>
    <property type="molecule type" value="Genomic_DNA"/>
</dbReference>